<accession>A0A367IPG9</accession>
<dbReference type="AlphaFoldDB" id="A0A367IPG9"/>
<evidence type="ECO:0000313" key="2">
    <source>
        <dbReference type="Proteomes" id="UP000252139"/>
    </source>
</evidence>
<protein>
    <submittedName>
        <fullName evidence="1">Uncharacterized protein</fullName>
    </submittedName>
</protein>
<evidence type="ECO:0000313" key="1">
    <source>
        <dbReference type="EMBL" id="RCH79536.1"/>
    </source>
</evidence>
<reference evidence="1 2" key="1">
    <citation type="journal article" date="2018" name="G3 (Bethesda)">
        <title>Phylogenetic and Phylogenomic Definition of Rhizopus Species.</title>
        <authorList>
            <person name="Gryganskyi A.P."/>
            <person name="Golan J."/>
            <person name="Dolatabadi S."/>
            <person name="Mondo S."/>
            <person name="Robb S."/>
            <person name="Idnurm A."/>
            <person name="Muszewska A."/>
            <person name="Steczkiewicz K."/>
            <person name="Masonjones S."/>
            <person name="Liao H.L."/>
            <person name="Gajdeczka M.T."/>
            <person name="Anike F."/>
            <person name="Vuek A."/>
            <person name="Anishchenko I.M."/>
            <person name="Voigt K."/>
            <person name="de Hoog G.S."/>
            <person name="Smith M.E."/>
            <person name="Heitman J."/>
            <person name="Vilgalys R."/>
            <person name="Stajich J.E."/>
        </authorList>
    </citation>
    <scope>NUCLEOTIDE SEQUENCE [LARGE SCALE GENOMIC DNA]</scope>
    <source>
        <strain evidence="1 2">CBS 357.93</strain>
    </source>
</reference>
<organism evidence="1 2">
    <name type="scientific">Rhizopus azygosporus</name>
    <name type="common">Rhizopus microsporus var. azygosporus</name>
    <dbReference type="NCBI Taxonomy" id="86630"/>
    <lineage>
        <taxon>Eukaryota</taxon>
        <taxon>Fungi</taxon>
        <taxon>Fungi incertae sedis</taxon>
        <taxon>Mucoromycota</taxon>
        <taxon>Mucoromycotina</taxon>
        <taxon>Mucoromycetes</taxon>
        <taxon>Mucorales</taxon>
        <taxon>Mucorineae</taxon>
        <taxon>Rhizopodaceae</taxon>
        <taxon>Rhizopus</taxon>
    </lineage>
</organism>
<sequence>KDLASVDYMTCSINLQRVQLLQHMEQTIQPMMTMKMNHWKMFVCVVMVNIMSPNWNESITIVNTVNAQVVYQINNI</sequence>
<dbReference type="EMBL" id="PJQL01004433">
    <property type="protein sequence ID" value="RCH79536.1"/>
    <property type="molecule type" value="Genomic_DNA"/>
</dbReference>
<comment type="caution">
    <text evidence="1">The sequence shown here is derived from an EMBL/GenBank/DDBJ whole genome shotgun (WGS) entry which is preliminary data.</text>
</comment>
<feature type="non-terminal residue" evidence="1">
    <location>
        <position position="1"/>
    </location>
</feature>
<keyword evidence="2" id="KW-1185">Reference proteome</keyword>
<gene>
    <name evidence="1" type="ORF">CU097_003935</name>
</gene>
<dbReference type="Proteomes" id="UP000252139">
    <property type="component" value="Unassembled WGS sequence"/>
</dbReference>
<proteinExistence type="predicted"/>
<feature type="non-terminal residue" evidence="1">
    <location>
        <position position="76"/>
    </location>
</feature>
<name>A0A367IPG9_RHIAZ</name>